<feature type="compositionally biased region" description="Low complexity" evidence="1">
    <location>
        <begin position="427"/>
        <end position="436"/>
    </location>
</feature>
<protein>
    <recommendedName>
        <fullName evidence="3">Reverse transcriptase domain-containing protein</fullName>
    </recommendedName>
</protein>
<feature type="compositionally biased region" description="Basic and acidic residues" evidence="1">
    <location>
        <begin position="413"/>
        <end position="426"/>
    </location>
</feature>
<evidence type="ECO:0000313" key="2">
    <source>
        <dbReference type="EMBL" id="GEU68967.1"/>
    </source>
</evidence>
<name>A0A6L2M6X7_TANCI</name>
<feature type="region of interest" description="Disordered" evidence="1">
    <location>
        <begin position="413"/>
        <end position="442"/>
    </location>
</feature>
<comment type="caution">
    <text evidence="2">The sequence shown here is derived from an EMBL/GenBank/DDBJ whole genome shotgun (WGS) entry which is preliminary data.</text>
</comment>
<accession>A0A6L2M6X7</accession>
<organism evidence="2">
    <name type="scientific">Tanacetum cinerariifolium</name>
    <name type="common">Dalmatian daisy</name>
    <name type="synonym">Chrysanthemum cinerariifolium</name>
    <dbReference type="NCBI Taxonomy" id="118510"/>
    <lineage>
        <taxon>Eukaryota</taxon>
        <taxon>Viridiplantae</taxon>
        <taxon>Streptophyta</taxon>
        <taxon>Embryophyta</taxon>
        <taxon>Tracheophyta</taxon>
        <taxon>Spermatophyta</taxon>
        <taxon>Magnoliopsida</taxon>
        <taxon>eudicotyledons</taxon>
        <taxon>Gunneridae</taxon>
        <taxon>Pentapetalae</taxon>
        <taxon>asterids</taxon>
        <taxon>campanulids</taxon>
        <taxon>Asterales</taxon>
        <taxon>Asteraceae</taxon>
        <taxon>Asteroideae</taxon>
        <taxon>Anthemideae</taxon>
        <taxon>Anthemidinae</taxon>
        <taxon>Tanacetum</taxon>
    </lineage>
</organism>
<feature type="region of interest" description="Disordered" evidence="1">
    <location>
        <begin position="279"/>
        <end position="301"/>
    </location>
</feature>
<feature type="compositionally biased region" description="Basic and acidic residues" evidence="1">
    <location>
        <begin position="280"/>
        <end position="293"/>
    </location>
</feature>
<evidence type="ECO:0008006" key="3">
    <source>
        <dbReference type="Google" id="ProtNLM"/>
    </source>
</evidence>
<reference evidence="2" key="1">
    <citation type="journal article" date="2019" name="Sci. Rep.">
        <title>Draft genome of Tanacetum cinerariifolium, the natural source of mosquito coil.</title>
        <authorList>
            <person name="Yamashiro T."/>
            <person name="Shiraishi A."/>
            <person name="Satake H."/>
            <person name="Nakayama K."/>
        </authorList>
    </citation>
    <scope>NUCLEOTIDE SEQUENCE</scope>
</reference>
<sequence>MISISAQAPVPFLSKTEVARILAIPTPPPSLLTPYSPPLSHIPSPPLPASPTYPLGYRAAMIRLRDELTSTSHPPPPIVLLHTRVSMAMMRAAAPSTYILVPRSETPLSVTPPSGTPPLLPIPLPTLSPPLLLPSTDCKADVLEVTLPPWKRLCIALGPRFEVRESSSTPIARPAEGFKADYGFVSTLDVEIRCDPDREITYGITDSMDASDTTRAEVMSLRTIVLAHQTKIAGLWAADRTRQTHLVESLTLLKTLQTQMAALQSQQGPVKGIANALAARDTDRSQNGKDNHDSGTGVRRQAPPAHECTYLDFIKCKPLYSKVKTIGHDVAYEMTWINMKNKMTDKYCPRGEIKKLEVEMWNLKVKDKIERYVGDFPDMIHESVMASKPKTIQDAVEFATELMDKKIRTFVERQTENKRKFEDTSKKNQNQQQNKKQNTDMA</sequence>
<gene>
    <name evidence="2" type="ORF">Tci_040945</name>
</gene>
<evidence type="ECO:0000256" key="1">
    <source>
        <dbReference type="SAM" id="MobiDB-lite"/>
    </source>
</evidence>
<proteinExistence type="predicted"/>
<dbReference type="EMBL" id="BKCJ010005848">
    <property type="protein sequence ID" value="GEU68967.1"/>
    <property type="molecule type" value="Genomic_DNA"/>
</dbReference>
<dbReference type="AlphaFoldDB" id="A0A6L2M6X7"/>